<reference evidence="1" key="1">
    <citation type="submission" date="2022-08" db="EMBL/GenBank/DDBJ databases">
        <title>Genome Sequence of Lecanicillium fungicola.</title>
        <authorList>
            <person name="Buettner E."/>
        </authorList>
    </citation>
    <scope>NUCLEOTIDE SEQUENCE</scope>
    <source>
        <strain evidence="1">Babe33</strain>
    </source>
</reference>
<evidence type="ECO:0000313" key="1">
    <source>
        <dbReference type="EMBL" id="KAJ2983131.1"/>
    </source>
</evidence>
<sequence length="229" mass="24378">MATKILVVLTNIGVIPATGKPTGWDLACLALPHSVLQEKVDFTFASPQGGLAPVDPASVERATDHISKSFYSEKKGLWENTTPVARFIGRAGEFDGVLYPGGHGSMFDLASDNSSIQLIEEFWKAEKLVSGIGHGSIAFRLVKKSNGEPLFMGHCVAVFSDEEEKLLNMAEYIPYSLETTVKENGGNVVPAAQAWSSRVISDGKLVTGQNSASGLALGKAIARTLGIDL</sequence>
<keyword evidence="2" id="KW-1185">Reference proteome</keyword>
<dbReference type="EMBL" id="JANJQO010000042">
    <property type="protein sequence ID" value="KAJ2983131.1"/>
    <property type="molecule type" value="Genomic_DNA"/>
</dbReference>
<evidence type="ECO:0000313" key="2">
    <source>
        <dbReference type="Proteomes" id="UP001143910"/>
    </source>
</evidence>
<organism evidence="1 2">
    <name type="scientific">Zarea fungicola</name>
    <dbReference type="NCBI Taxonomy" id="93591"/>
    <lineage>
        <taxon>Eukaryota</taxon>
        <taxon>Fungi</taxon>
        <taxon>Dikarya</taxon>
        <taxon>Ascomycota</taxon>
        <taxon>Pezizomycotina</taxon>
        <taxon>Sordariomycetes</taxon>
        <taxon>Hypocreomycetidae</taxon>
        <taxon>Hypocreales</taxon>
        <taxon>Cordycipitaceae</taxon>
        <taxon>Zarea</taxon>
    </lineage>
</organism>
<name>A0ACC1NW91_9HYPO</name>
<dbReference type="Proteomes" id="UP001143910">
    <property type="component" value="Unassembled WGS sequence"/>
</dbReference>
<accession>A0ACC1NW91</accession>
<protein>
    <submittedName>
        <fullName evidence="1">Uncharacterized protein</fullName>
    </submittedName>
</protein>
<gene>
    <name evidence="1" type="ORF">NQ176_g905</name>
</gene>
<proteinExistence type="predicted"/>
<comment type="caution">
    <text evidence="1">The sequence shown here is derived from an EMBL/GenBank/DDBJ whole genome shotgun (WGS) entry which is preliminary data.</text>
</comment>